<accession>A0A7G2CEW0</accession>
<reference evidence="2 3" key="1">
    <citation type="submission" date="2020-08" db="EMBL/GenBank/DDBJ databases">
        <authorList>
            <person name="Newling K."/>
            <person name="Davey J."/>
            <person name="Forrester S."/>
        </authorList>
    </citation>
    <scope>NUCLEOTIDE SEQUENCE [LARGE SCALE GENOMIC DNA]</scope>
    <source>
        <strain evidence="3">Crithidia deanei Carvalho (ATCC PRA-265)</strain>
    </source>
</reference>
<keyword evidence="1" id="KW-1133">Transmembrane helix</keyword>
<gene>
    <name evidence="2" type="ORF">ADEAN_000503500</name>
</gene>
<feature type="transmembrane region" description="Helical" evidence="1">
    <location>
        <begin position="193"/>
        <end position="210"/>
    </location>
</feature>
<evidence type="ECO:0000313" key="3">
    <source>
        <dbReference type="Proteomes" id="UP000515908"/>
    </source>
</evidence>
<evidence type="ECO:0000256" key="1">
    <source>
        <dbReference type="SAM" id="Phobius"/>
    </source>
</evidence>
<dbReference type="OrthoDB" id="158360at2759"/>
<dbReference type="AlphaFoldDB" id="A0A7G2CEW0"/>
<evidence type="ECO:0000313" key="2">
    <source>
        <dbReference type="EMBL" id="CAD2217557.1"/>
    </source>
</evidence>
<sequence length="211" mass="23752">MRLNDQISLLERGAKVDCGEMKLHIAELLTTLQSLQDGILPVQGEVIPNPNSNRTVNARGEAQKAKLLTDLQLRKAQQMASELHLIETVVSRFERKAQVAQEQHNKRTELLGDGTNRLKTESLNDLEEERKALLYTRKRIQQINGESDGVLQRLKEQGRRLGGVGDNLGSMLESLGVSNSTIGQIVRRNKGDAWIVYCGIALLLLLMWYIW</sequence>
<name>A0A7G2CEW0_9TRYP</name>
<keyword evidence="1" id="KW-0812">Transmembrane</keyword>
<organism evidence="2 3">
    <name type="scientific">Angomonas deanei</name>
    <dbReference type="NCBI Taxonomy" id="59799"/>
    <lineage>
        <taxon>Eukaryota</taxon>
        <taxon>Discoba</taxon>
        <taxon>Euglenozoa</taxon>
        <taxon>Kinetoplastea</taxon>
        <taxon>Metakinetoplastina</taxon>
        <taxon>Trypanosomatida</taxon>
        <taxon>Trypanosomatidae</taxon>
        <taxon>Strigomonadinae</taxon>
        <taxon>Angomonas</taxon>
    </lineage>
</organism>
<proteinExistence type="predicted"/>
<keyword evidence="3" id="KW-1185">Reference proteome</keyword>
<dbReference type="Proteomes" id="UP000515908">
    <property type="component" value="Chromosome 09"/>
</dbReference>
<evidence type="ECO:0008006" key="4">
    <source>
        <dbReference type="Google" id="ProtNLM"/>
    </source>
</evidence>
<dbReference type="VEuPathDB" id="TriTrypDB:ADEAN_000503500"/>
<keyword evidence="1" id="KW-0472">Membrane</keyword>
<dbReference type="EMBL" id="LR877153">
    <property type="protein sequence ID" value="CAD2217557.1"/>
    <property type="molecule type" value="Genomic_DNA"/>
</dbReference>
<protein>
    <recommendedName>
        <fullName evidence="4">SNARE domain containing protein</fullName>
    </recommendedName>
</protein>